<keyword evidence="15" id="KW-1185">Reference proteome</keyword>
<evidence type="ECO:0000256" key="2">
    <source>
        <dbReference type="ARBA" id="ARBA00012438"/>
    </source>
</evidence>
<dbReference type="PROSITE" id="PS50112">
    <property type="entry name" value="PAS"/>
    <property type="match status" value="1"/>
</dbReference>
<proteinExistence type="predicted"/>
<evidence type="ECO:0000259" key="12">
    <source>
        <dbReference type="PROSITE" id="PS50112"/>
    </source>
</evidence>
<dbReference type="GO" id="GO:0000155">
    <property type="term" value="F:phosphorelay sensor kinase activity"/>
    <property type="evidence" value="ECO:0007669"/>
    <property type="project" value="InterPro"/>
</dbReference>
<keyword evidence="10" id="KW-1133">Transmembrane helix</keyword>
<dbReference type="SUPFAM" id="SSF55874">
    <property type="entry name" value="ATPase domain of HSP90 chaperone/DNA topoisomerase II/histidine kinase"/>
    <property type="match status" value="1"/>
</dbReference>
<evidence type="ECO:0000256" key="10">
    <source>
        <dbReference type="SAM" id="Phobius"/>
    </source>
</evidence>
<dbReference type="PRINTS" id="PR00344">
    <property type="entry name" value="BCTRLSENSOR"/>
</dbReference>
<dbReference type="PANTHER" id="PTHR43065">
    <property type="entry name" value="SENSOR HISTIDINE KINASE"/>
    <property type="match status" value="1"/>
</dbReference>
<dbReference type="InterPro" id="IPR036890">
    <property type="entry name" value="HATPase_C_sf"/>
</dbReference>
<feature type="transmembrane region" description="Helical" evidence="10">
    <location>
        <begin position="29"/>
        <end position="49"/>
    </location>
</feature>
<dbReference type="Gene3D" id="3.30.565.10">
    <property type="entry name" value="Histidine kinase-like ATPase, C-terminal domain"/>
    <property type="match status" value="1"/>
</dbReference>
<comment type="catalytic activity">
    <reaction evidence="1">
        <text>ATP + protein L-histidine = ADP + protein N-phospho-L-histidine.</text>
        <dbReference type="EC" id="2.7.13.3"/>
    </reaction>
</comment>
<protein>
    <recommendedName>
        <fullName evidence="2">histidine kinase</fullName>
        <ecNumber evidence="2">2.7.13.3</ecNumber>
    </recommendedName>
</protein>
<feature type="transmembrane region" description="Helical" evidence="10">
    <location>
        <begin position="268"/>
        <end position="292"/>
    </location>
</feature>
<keyword evidence="8" id="KW-0902">Two-component regulatory system</keyword>
<reference evidence="14 15" key="1">
    <citation type="submission" date="2020-07" db="EMBL/GenBank/DDBJ databases">
        <title>Genomic Encyclopedia of Archaeal and Bacterial Type Strains, Phase II (KMG-II): from individual species to whole genera.</title>
        <authorList>
            <person name="Goeker M."/>
        </authorList>
    </citation>
    <scope>NUCLEOTIDE SEQUENCE [LARGE SCALE GENOMIC DNA]</scope>
    <source>
        <strain evidence="14 15">DSM 21226</strain>
    </source>
</reference>
<evidence type="ECO:0000256" key="7">
    <source>
        <dbReference type="ARBA" id="ARBA00022840"/>
    </source>
</evidence>
<feature type="domain" description="PAC" evidence="13">
    <location>
        <begin position="383"/>
        <end position="435"/>
    </location>
</feature>
<dbReference type="InterPro" id="IPR000700">
    <property type="entry name" value="PAS-assoc_C"/>
</dbReference>
<dbReference type="AlphaFoldDB" id="A0A7Y9QWS4"/>
<feature type="compositionally biased region" description="Pro residues" evidence="9">
    <location>
        <begin position="682"/>
        <end position="697"/>
    </location>
</feature>
<dbReference type="CDD" id="cd00130">
    <property type="entry name" value="PAS"/>
    <property type="match status" value="1"/>
</dbReference>
<dbReference type="SMART" id="SM00091">
    <property type="entry name" value="PAS"/>
    <property type="match status" value="1"/>
</dbReference>
<evidence type="ECO:0000313" key="14">
    <source>
        <dbReference type="EMBL" id="NYG32886.1"/>
    </source>
</evidence>
<evidence type="ECO:0000256" key="3">
    <source>
        <dbReference type="ARBA" id="ARBA00022553"/>
    </source>
</evidence>
<dbReference type="NCBIfam" id="TIGR00229">
    <property type="entry name" value="sensory_box"/>
    <property type="match status" value="1"/>
</dbReference>
<accession>A0A7Y9QWS4</accession>
<dbReference type="Proteomes" id="UP000518288">
    <property type="component" value="Unassembled WGS sequence"/>
</dbReference>
<dbReference type="InterPro" id="IPR004358">
    <property type="entry name" value="Sig_transdc_His_kin-like_C"/>
</dbReference>
<dbReference type="InterPro" id="IPR036097">
    <property type="entry name" value="HisK_dim/P_sf"/>
</dbReference>
<evidence type="ECO:0000256" key="8">
    <source>
        <dbReference type="ARBA" id="ARBA00023012"/>
    </source>
</evidence>
<dbReference type="Pfam" id="PF02518">
    <property type="entry name" value="HATPase_c"/>
    <property type="match status" value="1"/>
</dbReference>
<name>A0A7Y9QWS4_9BURK</name>
<keyword evidence="10" id="KW-0472">Membrane</keyword>
<evidence type="ECO:0000256" key="9">
    <source>
        <dbReference type="SAM" id="MobiDB-lite"/>
    </source>
</evidence>
<dbReference type="InterPro" id="IPR003594">
    <property type="entry name" value="HATPase_dom"/>
</dbReference>
<dbReference type="PANTHER" id="PTHR43065:SF10">
    <property type="entry name" value="PEROXIDE STRESS-ACTIVATED HISTIDINE KINASE MAK3"/>
    <property type="match status" value="1"/>
</dbReference>
<gene>
    <name evidence="14" type="ORF">BDD16_001872</name>
</gene>
<feature type="region of interest" description="Disordered" evidence="9">
    <location>
        <begin position="677"/>
        <end position="697"/>
    </location>
</feature>
<evidence type="ECO:0000259" key="11">
    <source>
        <dbReference type="PROSITE" id="PS50109"/>
    </source>
</evidence>
<dbReference type="GO" id="GO:0005524">
    <property type="term" value="F:ATP binding"/>
    <property type="evidence" value="ECO:0007669"/>
    <property type="project" value="UniProtKB-KW"/>
</dbReference>
<evidence type="ECO:0000256" key="5">
    <source>
        <dbReference type="ARBA" id="ARBA00022741"/>
    </source>
</evidence>
<keyword evidence="7" id="KW-0067">ATP-binding</keyword>
<dbReference type="Gene3D" id="1.10.287.130">
    <property type="match status" value="1"/>
</dbReference>
<dbReference type="SMART" id="SM00387">
    <property type="entry name" value="HATPase_c"/>
    <property type="match status" value="1"/>
</dbReference>
<keyword evidence="4 14" id="KW-0808">Transferase</keyword>
<evidence type="ECO:0000256" key="6">
    <source>
        <dbReference type="ARBA" id="ARBA00022777"/>
    </source>
</evidence>
<dbReference type="SUPFAM" id="SSF55785">
    <property type="entry name" value="PYP-like sensor domain (PAS domain)"/>
    <property type="match status" value="1"/>
</dbReference>
<dbReference type="InterPro" id="IPR035965">
    <property type="entry name" value="PAS-like_dom_sf"/>
</dbReference>
<keyword evidence="5" id="KW-0547">Nucleotide-binding</keyword>
<keyword evidence="6 14" id="KW-0418">Kinase</keyword>
<dbReference type="RefSeq" id="WP_179633715.1">
    <property type="nucleotide sequence ID" value="NZ_CAXYYM010000094.1"/>
</dbReference>
<dbReference type="CDD" id="cd00082">
    <property type="entry name" value="HisKA"/>
    <property type="match status" value="1"/>
</dbReference>
<dbReference type="PROSITE" id="PS50109">
    <property type="entry name" value="HIS_KIN"/>
    <property type="match status" value="1"/>
</dbReference>
<sequence>MPAATPPPPSSPTALSALLATASRRWQGAPLWAALVALVVTVQAALLWLTWQQEQSQRQEDTETTALAAAADVRQRLLDNAQTLQRLLWDRGRPDLWRPQAAQMLHERSEVLRIERRGPGFSVDEVVASAAYPMQFQSIPREGMSVDAEIACATARRFAAPAYSRTYFLPNPNGLGLEVVDLCIPLTQETSASDAVVVTLGLSDLLRVAIPAEIVRRHEVLLVEADGTRLARTGSRRGAGVFVADRLIDVSGFTAVVRLDSLQGVPRLIPNLSAALVVLLSVALGVVILLLVHDVRRRSTAEQALAEALTFRKAMEDSLVTGLRARTPDGRITYVNPAFCQMVGYEADELLQAETPPYWPPEMAALYTERQRERNAGNAPPREGHETVFMRRNGERFPVLIFEAPLVDARGRPGGWMSTVLDVSAQRRMEELSRQQQDKLQAAARLATMGEMATLLSHELNQPLAAIASYATGSLNLMPETPDDPPADLDTQLMIRQAVARIAEQAERAGRVIRSVHQFVRRRERLRENVRASELIEAVLPLVRLAARSSHTRIEIDVPEPPPRVSCDRTMVEQVLLNLARNGIQAMEEDAELPLNQRTLRLEVRPVDARWVAFRLIDHGPGIPEAVARQLFTPFFSTKPEGMGIGLAMCRTVIEQHGGALDFSPGPAGRGTTFRFTLPSSSPVPPPPTAPIPSPPP</sequence>
<evidence type="ECO:0000256" key="1">
    <source>
        <dbReference type="ARBA" id="ARBA00000085"/>
    </source>
</evidence>
<organism evidence="14 15">
    <name type="scientific">Sphaerotilus montanus</name>
    <dbReference type="NCBI Taxonomy" id="522889"/>
    <lineage>
        <taxon>Bacteria</taxon>
        <taxon>Pseudomonadati</taxon>
        <taxon>Pseudomonadota</taxon>
        <taxon>Betaproteobacteria</taxon>
        <taxon>Burkholderiales</taxon>
        <taxon>Sphaerotilaceae</taxon>
        <taxon>Sphaerotilus</taxon>
    </lineage>
</organism>
<feature type="domain" description="Histidine kinase" evidence="11">
    <location>
        <begin position="455"/>
        <end position="682"/>
    </location>
</feature>
<evidence type="ECO:0000256" key="4">
    <source>
        <dbReference type="ARBA" id="ARBA00022679"/>
    </source>
</evidence>
<dbReference type="PROSITE" id="PS50113">
    <property type="entry name" value="PAC"/>
    <property type="match status" value="1"/>
</dbReference>
<dbReference type="InterPro" id="IPR000014">
    <property type="entry name" value="PAS"/>
</dbReference>
<dbReference type="EMBL" id="JACCFH010000001">
    <property type="protein sequence ID" value="NYG32886.1"/>
    <property type="molecule type" value="Genomic_DNA"/>
</dbReference>
<dbReference type="InterPro" id="IPR013656">
    <property type="entry name" value="PAS_4"/>
</dbReference>
<dbReference type="EC" id="2.7.13.3" evidence="2"/>
<dbReference type="InterPro" id="IPR003661">
    <property type="entry name" value="HisK_dim/P_dom"/>
</dbReference>
<dbReference type="Pfam" id="PF08448">
    <property type="entry name" value="PAS_4"/>
    <property type="match status" value="1"/>
</dbReference>
<keyword evidence="3" id="KW-0597">Phosphoprotein</keyword>
<dbReference type="SMART" id="SM00388">
    <property type="entry name" value="HisKA"/>
    <property type="match status" value="1"/>
</dbReference>
<comment type="caution">
    <text evidence="14">The sequence shown here is derived from an EMBL/GenBank/DDBJ whole genome shotgun (WGS) entry which is preliminary data.</text>
</comment>
<feature type="domain" description="PAS" evidence="12">
    <location>
        <begin position="307"/>
        <end position="351"/>
    </location>
</feature>
<evidence type="ECO:0000313" key="15">
    <source>
        <dbReference type="Proteomes" id="UP000518288"/>
    </source>
</evidence>
<keyword evidence="10" id="KW-0812">Transmembrane</keyword>
<evidence type="ECO:0000259" key="13">
    <source>
        <dbReference type="PROSITE" id="PS50113"/>
    </source>
</evidence>
<dbReference type="Pfam" id="PF00512">
    <property type="entry name" value="HisKA"/>
    <property type="match status" value="1"/>
</dbReference>
<dbReference type="SUPFAM" id="SSF47384">
    <property type="entry name" value="Homodimeric domain of signal transducing histidine kinase"/>
    <property type="match status" value="1"/>
</dbReference>
<dbReference type="Gene3D" id="3.30.450.20">
    <property type="entry name" value="PAS domain"/>
    <property type="match status" value="1"/>
</dbReference>
<dbReference type="InterPro" id="IPR005467">
    <property type="entry name" value="His_kinase_dom"/>
</dbReference>